<reference evidence="2" key="1">
    <citation type="journal article" date="2018" name="Nat. Plants">
        <title>Whole-genome landscape of Medicago truncatula symbiotic genes.</title>
        <authorList>
            <person name="Pecrix Y."/>
            <person name="Staton S.E."/>
            <person name="Sallet E."/>
            <person name="Lelandais-Briere C."/>
            <person name="Moreau S."/>
            <person name="Carrere S."/>
            <person name="Blein T."/>
            <person name="Jardinaud M.F."/>
            <person name="Latrasse D."/>
            <person name="Zouine M."/>
            <person name="Zahm M."/>
            <person name="Kreplak J."/>
            <person name="Mayjonade B."/>
            <person name="Satge C."/>
            <person name="Perez M."/>
            <person name="Cauet S."/>
            <person name="Marande W."/>
            <person name="Chantry-Darmon C."/>
            <person name="Lopez-Roques C."/>
            <person name="Bouchez O."/>
            <person name="Berard A."/>
            <person name="Debelle F."/>
            <person name="Munos S."/>
            <person name="Bendahmane A."/>
            <person name="Berges H."/>
            <person name="Niebel A."/>
            <person name="Buitink J."/>
            <person name="Frugier F."/>
            <person name="Benhamed M."/>
            <person name="Crespi M."/>
            <person name="Gouzy J."/>
            <person name="Gamas P."/>
        </authorList>
    </citation>
    <scope>NUCLEOTIDE SEQUENCE [LARGE SCALE GENOMIC DNA]</scope>
    <source>
        <strain evidence="2">cv. Jemalong A17</strain>
    </source>
</reference>
<comment type="caution">
    <text evidence="1">The sequence shown here is derived from an EMBL/GenBank/DDBJ whole genome shotgun (WGS) entry which is preliminary data.</text>
</comment>
<evidence type="ECO:0000313" key="2">
    <source>
        <dbReference type="Proteomes" id="UP000265566"/>
    </source>
</evidence>
<protein>
    <submittedName>
        <fullName evidence="1">Uncharacterized protein</fullName>
    </submittedName>
</protein>
<accession>A0A396JSU7</accession>
<gene>
    <name evidence="1" type="ORF">MtrunA17_Chr1g0157981</name>
</gene>
<dbReference type="Proteomes" id="UP000265566">
    <property type="component" value="Chromosome 1"/>
</dbReference>
<dbReference type="EMBL" id="PSQE01000001">
    <property type="protein sequence ID" value="RHN77737.1"/>
    <property type="molecule type" value="Genomic_DNA"/>
</dbReference>
<organism evidence="1 2">
    <name type="scientific">Medicago truncatula</name>
    <name type="common">Barrel medic</name>
    <name type="synonym">Medicago tribuloides</name>
    <dbReference type="NCBI Taxonomy" id="3880"/>
    <lineage>
        <taxon>Eukaryota</taxon>
        <taxon>Viridiplantae</taxon>
        <taxon>Streptophyta</taxon>
        <taxon>Embryophyta</taxon>
        <taxon>Tracheophyta</taxon>
        <taxon>Spermatophyta</taxon>
        <taxon>Magnoliopsida</taxon>
        <taxon>eudicotyledons</taxon>
        <taxon>Gunneridae</taxon>
        <taxon>Pentapetalae</taxon>
        <taxon>rosids</taxon>
        <taxon>fabids</taxon>
        <taxon>Fabales</taxon>
        <taxon>Fabaceae</taxon>
        <taxon>Papilionoideae</taxon>
        <taxon>50 kb inversion clade</taxon>
        <taxon>NPAAA clade</taxon>
        <taxon>Hologalegina</taxon>
        <taxon>IRL clade</taxon>
        <taxon>Trifolieae</taxon>
        <taxon>Medicago</taxon>
    </lineage>
</organism>
<dbReference type="AlphaFoldDB" id="A0A396JSU7"/>
<dbReference type="Gramene" id="rna1224">
    <property type="protein sequence ID" value="RHN77737.1"/>
    <property type="gene ID" value="gene1224"/>
</dbReference>
<proteinExistence type="predicted"/>
<sequence>MWWFRRWWNTSECFLEQMGVSICRHSNAQVSRDQSVRVMTVRHITFLKSFYLSFYSILLV</sequence>
<name>A0A396JSU7_MEDTR</name>
<evidence type="ECO:0000313" key="1">
    <source>
        <dbReference type="EMBL" id="RHN77737.1"/>
    </source>
</evidence>